<protein>
    <submittedName>
        <fullName evidence="2">GNAT family N-acetyltransferase</fullName>
    </submittedName>
</protein>
<dbReference type="EMBL" id="DXDU01000118">
    <property type="protein sequence ID" value="HIY26991.1"/>
    <property type="molecule type" value="Genomic_DNA"/>
</dbReference>
<sequence length="235" mass="26034">MGAKEKALELMERDPVLYMDMLGPFHRGMTEIVAQSGEGLLLYNVPGRAYMLAADTRAEAEALCAGVESMAIATAHSREAGEFLRDRYGLPDLQPCTQAAYLVSTPLPLEGEVEILQLGQSYFSVILENYHTFTDAAYVRRRIDAGVMHGAFREGELLGFIGMHDEGSVGMLEVLPPHRRQGAAAALMAFMTNWCLARGWVPFSQIFAGNEASLSLHRRVGWTLSQKSMYWVMPE</sequence>
<dbReference type="InterPro" id="IPR016181">
    <property type="entry name" value="Acyl_CoA_acyltransferase"/>
</dbReference>
<evidence type="ECO:0000313" key="3">
    <source>
        <dbReference type="Proteomes" id="UP000823915"/>
    </source>
</evidence>
<gene>
    <name evidence="2" type="ORF">H9838_07470</name>
</gene>
<name>A0A9D1YD70_9FIRM</name>
<comment type="caution">
    <text evidence="2">The sequence shown here is derived from an EMBL/GenBank/DDBJ whole genome shotgun (WGS) entry which is preliminary data.</text>
</comment>
<dbReference type="Pfam" id="PF00583">
    <property type="entry name" value="Acetyltransf_1"/>
    <property type="match status" value="1"/>
</dbReference>
<accession>A0A9D1YD70</accession>
<reference evidence="2" key="2">
    <citation type="submission" date="2021-04" db="EMBL/GenBank/DDBJ databases">
        <authorList>
            <person name="Gilroy R."/>
        </authorList>
    </citation>
    <scope>NUCLEOTIDE SEQUENCE</scope>
    <source>
        <strain evidence="2">1282</strain>
    </source>
</reference>
<dbReference type="InterPro" id="IPR000182">
    <property type="entry name" value="GNAT_dom"/>
</dbReference>
<reference evidence="2" key="1">
    <citation type="journal article" date="2021" name="PeerJ">
        <title>Extensive microbial diversity within the chicken gut microbiome revealed by metagenomics and culture.</title>
        <authorList>
            <person name="Gilroy R."/>
            <person name="Ravi A."/>
            <person name="Getino M."/>
            <person name="Pursley I."/>
            <person name="Horton D.L."/>
            <person name="Alikhan N.F."/>
            <person name="Baker D."/>
            <person name="Gharbi K."/>
            <person name="Hall N."/>
            <person name="Watson M."/>
            <person name="Adriaenssens E.M."/>
            <person name="Foster-Nyarko E."/>
            <person name="Jarju S."/>
            <person name="Secka A."/>
            <person name="Antonio M."/>
            <person name="Oren A."/>
            <person name="Chaudhuri R.R."/>
            <person name="La Ragione R."/>
            <person name="Hildebrand F."/>
            <person name="Pallen M.J."/>
        </authorList>
    </citation>
    <scope>NUCLEOTIDE SEQUENCE</scope>
    <source>
        <strain evidence="2">1282</strain>
    </source>
</reference>
<dbReference type="PROSITE" id="PS51186">
    <property type="entry name" value="GNAT"/>
    <property type="match status" value="1"/>
</dbReference>
<evidence type="ECO:0000259" key="1">
    <source>
        <dbReference type="PROSITE" id="PS51186"/>
    </source>
</evidence>
<dbReference type="AlphaFoldDB" id="A0A9D1YD70"/>
<dbReference type="CDD" id="cd04301">
    <property type="entry name" value="NAT_SF"/>
    <property type="match status" value="1"/>
</dbReference>
<dbReference type="GO" id="GO:0016747">
    <property type="term" value="F:acyltransferase activity, transferring groups other than amino-acyl groups"/>
    <property type="evidence" value="ECO:0007669"/>
    <property type="project" value="InterPro"/>
</dbReference>
<organism evidence="2 3">
    <name type="scientific">Candidatus Acutalibacter pullistercoris</name>
    <dbReference type="NCBI Taxonomy" id="2838418"/>
    <lineage>
        <taxon>Bacteria</taxon>
        <taxon>Bacillati</taxon>
        <taxon>Bacillota</taxon>
        <taxon>Clostridia</taxon>
        <taxon>Eubacteriales</taxon>
        <taxon>Acutalibacteraceae</taxon>
        <taxon>Acutalibacter</taxon>
    </lineage>
</organism>
<dbReference type="Gene3D" id="3.40.630.30">
    <property type="match status" value="1"/>
</dbReference>
<proteinExistence type="predicted"/>
<feature type="domain" description="N-acetyltransferase" evidence="1">
    <location>
        <begin position="113"/>
        <end position="235"/>
    </location>
</feature>
<dbReference type="SUPFAM" id="SSF55729">
    <property type="entry name" value="Acyl-CoA N-acyltransferases (Nat)"/>
    <property type="match status" value="1"/>
</dbReference>
<dbReference type="Proteomes" id="UP000823915">
    <property type="component" value="Unassembled WGS sequence"/>
</dbReference>
<evidence type="ECO:0000313" key="2">
    <source>
        <dbReference type="EMBL" id="HIY26991.1"/>
    </source>
</evidence>